<reference evidence="1" key="1">
    <citation type="journal article" date="2022" name="G3 (Bethesda)">
        <title>High quality genome of the basidiomycete yeast Dioszegia hungarica PDD-24b-2 isolated from cloud water.</title>
        <authorList>
            <person name="Jarrige D."/>
            <person name="Haridas S."/>
            <person name="Bleykasten-Grosshans C."/>
            <person name="Joly M."/>
            <person name="Nadalig T."/>
            <person name="Sancelme M."/>
            <person name="Vuilleumier S."/>
            <person name="Grigoriev I.V."/>
            <person name="Amato P."/>
            <person name="Bringel F."/>
        </authorList>
    </citation>
    <scope>NUCLEOTIDE SEQUENCE</scope>
    <source>
        <strain evidence="1">PDD-24b-2</strain>
    </source>
</reference>
<dbReference type="GeneID" id="77729075"/>
<organism evidence="1 2">
    <name type="scientific">Dioszegia hungarica</name>
    <dbReference type="NCBI Taxonomy" id="4972"/>
    <lineage>
        <taxon>Eukaryota</taxon>
        <taxon>Fungi</taxon>
        <taxon>Dikarya</taxon>
        <taxon>Basidiomycota</taxon>
        <taxon>Agaricomycotina</taxon>
        <taxon>Tremellomycetes</taxon>
        <taxon>Tremellales</taxon>
        <taxon>Bulleribasidiaceae</taxon>
        <taxon>Dioszegia</taxon>
    </lineage>
</organism>
<evidence type="ECO:0000313" key="1">
    <source>
        <dbReference type="EMBL" id="KAI9634450.1"/>
    </source>
</evidence>
<gene>
    <name evidence="1" type="ORF">MKK02DRAFT_37981</name>
</gene>
<dbReference type="RefSeq" id="XP_052944227.1">
    <property type="nucleotide sequence ID" value="XM_053089870.1"/>
</dbReference>
<keyword evidence="2" id="KW-1185">Reference proteome</keyword>
<name>A0AA38H5J3_9TREE</name>
<protein>
    <submittedName>
        <fullName evidence="1">Uncharacterized protein</fullName>
    </submittedName>
</protein>
<evidence type="ECO:0000313" key="2">
    <source>
        <dbReference type="Proteomes" id="UP001164286"/>
    </source>
</evidence>
<dbReference type="EMBL" id="JAKWFO010000007">
    <property type="protein sequence ID" value="KAI9634450.1"/>
    <property type="molecule type" value="Genomic_DNA"/>
</dbReference>
<proteinExistence type="predicted"/>
<sequence length="224" mass="25077">MSEQHSEAMIPLPIDKSLPLVVMDCIIQHAVREADKPTDILLVNKGFFPVAARVLYHSPVIITRPDSFFEHGGRVPPPGFRNMTTSDLVERGYFKYAALRAVRSVSIVDPATLTSFDRYSSYIFPSYATYPLSSAATMATMLRSRRLNEPLYQLYRCPDAIPSGVMPNLSTVRIVASDCASGWSRDAYQSQRTGLVIELYNKLLKRTQAQSWCVSPARITISHT</sequence>
<comment type="caution">
    <text evidence="1">The sequence shown here is derived from an EMBL/GenBank/DDBJ whole genome shotgun (WGS) entry which is preliminary data.</text>
</comment>
<dbReference type="Proteomes" id="UP001164286">
    <property type="component" value="Unassembled WGS sequence"/>
</dbReference>
<accession>A0AA38H5J3</accession>
<dbReference type="AlphaFoldDB" id="A0AA38H5J3"/>